<dbReference type="AlphaFoldDB" id="R2Q499"/>
<dbReference type="PROSITE" id="PS51755">
    <property type="entry name" value="OMPR_PHOB"/>
    <property type="match status" value="1"/>
</dbReference>
<organism evidence="6 7">
    <name type="scientific">Enterococcus pallens ATCC BAA-351</name>
    <dbReference type="NCBI Taxonomy" id="1158607"/>
    <lineage>
        <taxon>Bacteria</taxon>
        <taxon>Bacillati</taxon>
        <taxon>Bacillota</taxon>
        <taxon>Bacilli</taxon>
        <taxon>Lactobacillales</taxon>
        <taxon>Enterococcaceae</taxon>
        <taxon>Enterococcus</taxon>
    </lineage>
</organism>
<evidence type="ECO:0000313" key="7">
    <source>
        <dbReference type="Proteomes" id="UP000013782"/>
    </source>
</evidence>
<dbReference type="Gene3D" id="1.10.10.10">
    <property type="entry name" value="Winged helix-like DNA-binding domain superfamily/Winged helix DNA-binding domain"/>
    <property type="match status" value="1"/>
</dbReference>
<name>R2Q499_9ENTE</name>
<evidence type="ECO:0000256" key="1">
    <source>
        <dbReference type="ARBA" id="ARBA00023015"/>
    </source>
</evidence>
<dbReference type="PATRIC" id="fig|1158607.3.peg.3969"/>
<keyword evidence="1" id="KW-0805">Transcription regulation</keyword>
<feature type="DNA-binding region" description="OmpR/PhoB-type" evidence="4">
    <location>
        <begin position="123"/>
        <end position="222"/>
    </location>
</feature>
<dbReference type="GO" id="GO:0003677">
    <property type="term" value="F:DNA binding"/>
    <property type="evidence" value="ECO:0007669"/>
    <property type="project" value="UniProtKB-UniRule"/>
</dbReference>
<dbReference type="OrthoDB" id="2178937at2"/>
<dbReference type="GO" id="GO:0000160">
    <property type="term" value="P:phosphorelay signal transduction system"/>
    <property type="evidence" value="ECO:0007669"/>
    <property type="project" value="InterPro"/>
</dbReference>
<evidence type="ECO:0000313" key="6">
    <source>
        <dbReference type="EMBL" id="EOH90158.1"/>
    </source>
</evidence>
<dbReference type="SMART" id="SM00862">
    <property type="entry name" value="Trans_reg_C"/>
    <property type="match status" value="1"/>
</dbReference>
<reference evidence="6 7" key="1">
    <citation type="submission" date="2013-02" db="EMBL/GenBank/DDBJ databases">
        <title>The Genome Sequence of Enterococcus pallens BAA-351.</title>
        <authorList>
            <consortium name="The Broad Institute Genome Sequencing Platform"/>
            <consortium name="The Broad Institute Genome Sequencing Center for Infectious Disease"/>
            <person name="Earl A.M."/>
            <person name="Gilmore M.S."/>
            <person name="Lebreton F."/>
            <person name="Walker B."/>
            <person name="Young S.K."/>
            <person name="Zeng Q."/>
            <person name="Gargeya S."/>
            <person name="Fitzgerald M."/>
            <person name="Haas B."/>
            <person name="Abouelleil A."/>
            <person name="Alvarado L."/>
            <person name="Arachchi H.M."/>
            <person name="Berlin A.M."/>
            <person name="Chapman S.B."/>
            <person name="Dewar J."/>
            <person name="Goldberg J."/>
            <person name="Griggs A."/>
            <person name="Gujja S."/>
            <person name="Hansen M."/>
            <person name="Howarth C."/>
            <person name="Imamovic A."/>
            <person name="Larimer J."/>
            <person name="McCowan C."/>
            <person name="Murphy C."/>
            <person name="Neiman D."/>
            <person name="Pearson M."/>
            <person name="Priest M."/>
            <person name="Roberts A."/>
            <person name="Saif S."/>
            <person name="Shea T."/>
            <person name="Sisk P."/>
            <person name="Sykes S."/>
            <person name="Wortman J."/>
            <person name="Nusbaum C."/>
            <person name="Birren B."/>
        </authorList>
    </citation>
    <scope>NUCLEOTIDE SEQUENCE [LARGE SCALE GENOMIC DNA]</scope>
    <source>
        <strain evidence="6 7">ATCC BAA-351</strain>
    </source>
</reference>
<dbReference type="SUPFAM" id="SSF46894">
    <property type="entry name" value="C-terminal effector domain of the bipartite response regulators"/>
    <property type="match status" value="1"/>
</dbReference>
<evidence type="ECO:0000256" key="2">
    <source>
        <dbReference type="ARBA" id="ARBA00023125"/>
    </source>
</evidence>
<evidence type="ECO:0000256" key="4">
    <source>
        <dbReference type="PROSITE-ProRule" id="PRU01091"/>
    </source>
</evidence>
<keyword evidence="3" id="KW-0804">Transcription</keyword>
<dbReference type="GO" id="GO:0006355">
    <property type="term" value="P:regulation of DNA-templated transcription"/>
    <property type="evidence" value="ECO:0007669"/>
    <property type="project" value="InterPro"/>
</dbReference>
<dbReference type="InterPro" id="IPR016032">
    <property type="entry name" value="Sig_transdc_resp-reg_C-effctor"/>
</dbReference>
<dbReference type="HOGENOM" id="CLU_088180_0_0_9"/>
<proteinExistence type="predicted"/>
<keyword evidence="2 4" id="KW-0238">DNA-binding</keyword>
<dbReference type="Pfam" id="PF00486">
    <property type="entry name" value="Trans_reg_C"/>
    <property type="match status" value="1"/>
</dbReference>
<sequence>MNKILILTKNILAEQKFQTQLQLLNYEVFCSSDIYQSNRNHNIFSYFPTILLSETITDSEAADVVALVNTDNNLVIRLTDNAYSSEDQVSLKEAAIGGWLNKSLSNTMIREKLVLLQNNFFRNAQRSNRPIRLAEEGPFQHVLNNVRFSKNEKKVFALLLQAQGKTLSRTEICQFLWRDGETSSNRSQLSCIAARIKTKLQHAGYEDETLVTKWGQGYSLDPVFCKFMQTERAAKVFESISQEIPTLDSVVSF</sequence>
<gene>
    <name evidence="6" type="ORF">UAU_03987</name>
</gene>
<evidence type="ECO:0000256" key="3">
    <source>
        <dbReference type="ARBA" id="ARBA00023163"/>
    </source>
</evidence>
<dbReference type="InterPro" id="IPR036388">
    <property type="entry name" value="WH-like_DNA-bd_sf"/>
</dbReference>
<dbReference type="Proteomes" id="UP000013782">
    <property type="component" value="Unassembled WGS sequence"/>
</dbReference>
<feature type="domain" description="OmpR/PhoB-type" evidence="5">
    <location>
        <begin position="123"/>
        <end position="222"/>
    </location>
</feature>
<keyword evidence="7" id="KW-1185">Reference proteome</keyword>
<comment type="caution">
    <text evidence="6">The sequence shown here is derived from an EMBL/GenBank/DDBJ whole genome shotgun (WGS) entry which is preliminary data.</text>
</comment>
<dbReference type="InterPro" id="IPR001867">
    <property type="entry name" value="OmpR/PhoB-type_DNA-bd"/>
</dbReference>
<evidence type="ECO:0000259" key="5">
    <source>
        <dbReference type="PROSITE" id="PS51755"/>
    </source>
</evidence>
<protein>
    <recommendedName>
        <fullName evidence="5">OmpR/PhoB-type domain-containing protein</fullName>
    </recommendedName>
</protein>
<accession>R2Q499</accession>
<dbReference type="STRING" id="160454.RV10_GL003214"/>
<dbReference type="eggNOG" id="COG0745">
    <property type="taxonomic scope" value="Bacteria"/>
</dbReference>
<dbReference type="RefSeq" id="WP_010758932.1">
    <property type="nucleotide sequence ID" value="NZ_ASWD01000005.1"/>
</dbReference>
<dbReference type="EMBL" id="AJAQ01000036">
    <property type="protein sequence ID" value="EOH90158.1"/>
    <property type="molecule type" value="Genomic_DNA"/>
</dbReference>